<dbReference type="RefSeq" id="WP_091639306.1">
    <property type="nucleotide sequence ID" value="NZ_FOEG01000001.1"/>
</dbReference>
<keyword evidence="5" id="KW-1185">Reference proteome</keyword>
<evidence type="ECO:0000313" key="5">
    <source>
        <dbReference type="Proteomes" id="UP000199657"/>
    </source>
</evidence>
<dbReference type="SUPFAM" id="SSF52009">
    <property type="entry name" value="Phosphohistidine domain"/>
    <property type="match status" value="1"/>
</dbReference>
<gene>
    <name evidence="4" type="ORF">SAMN04488052_101292</name>
</gene>
<evidence type="ECO:0000259" key="2">
    <source>
        <dbReference type="Pfam" id="PF00391"/>
    </source>
</evidence>
<keyword evidence="4" id="KW-0808">Transferase</keyword>
<proteinExistence type="predicted"/>
<dbReference type="SUPFAM" id="SSF56059">
    <property type="entry name" value="Glutathione synthetase ATP-binding domain-like"/>
    <property type="match status" value="1"/>
</dbReference>
<evidence type="ECO:0000313" key="4">
    <source>
        <dbReference type="EMBL" id="SEO48087.1"/>
    </source>
</evidence>
<name>A0A1H8Q2F1_9GAMM</name>
<dbReference type="Gene3D" id="3.50.30.10">
    <property type="entry name" value="Phosphohistidine domain"/>
    <property type="match status" value="1"/>
</dbReference>
<dbReference type="PANTHER" id="PTHR43615:SF1">
    <property type="entry name" value="PPDK_N DOMAIN-CONTAINING PROTEIN"/>
    <property type="match status" value="1"/>
</dbReference>
<feature type="domain" description="PEP-utilising enzyme mobile" evidence="2">
    <location>
        <begin position="782"/>
        <end position="852"/>
    </location>
</feature>
<dbReference type="OrthoDB" id="1108665at2"/>
<dbReference type="InterPro" id="IPR051549">
    <property type="entry name" value="PEP_Utilizing_Enz"/>
</dbReference>
<dbReference type="AlphaFoldDB" id="A0A1H8Q2F1"/>
<dbReference type="Proteomes" id="UP000199657">
    <property type="component" value="Unassembled WGS sequence"/>
</dbReference>
<dbReference type="Gene3D" id="3.30.470.20">
    <property type="entry name" value="ATP-grasp fold, B domain"/>
    <property type="match status" value="1"/>
</dbReference>
<keyword evidence="4" id="KW-0418">Kinase</keyword>
<reference evidence="4 5" key="1">
    <citation type="submission" date="2016-10" db="EMBL/GenBank/DDBJ databases">
        <authorList>
            <person name="de Groot N.N."/>
        </authorList>
    </citation>
    <scope>NUCLEOTIDE SEQUENCE [LARGE SCALE GENOMIC DNA]</scope>
    <source>
        <strain evidence="4 5">CGMCC 1.6291</strain>
    </source>
</reference>
<dbReference type="Pfam" id="PF00391">
    <property type="entry name" value="PEP-utilizers"/>
    <property type="match status" value="1"/>
</dbReference>
<dbReference type="InterPro" id="IPR008279">
    <property type="entry name" value="PEP-util_enz_mobile_dom"/>
</dbReference>
<dbReference type="STRING" id="406100.SAMN04488052_101292"/>
<dbReference type="GO" id="GO:0016301">
    <property type="term" value="F:kinase activity"/>
    <property type="evidence" value="ECO:0007669"/>
    <property type="project" value="UniProtKB-KW"/>
</dbReference>
<dbReference type="PANTHER" id="PTHR43615">
    <property type="entry name" value="PHOSPHOENOLPYRUVATE SYNTHASE-RELATED"/>
    <property type="match status" value="1"/>
</dbReference>
<dbReference type="InterPro" id="IPR002192">
    <property type="entry name" value="PPDK_AMP/ATP-bd"/>
</dbReference>
<protein>
    <submittedName>
        <fullName evidence="4">Pyruvate, water dikinase</fullName>
    </submittedName>
</protein>
<dbReference type="Pfam" id="PF01326">
    <property type="entry name" value="PPDK_N"/>
    <property type="match status" value="1"/>
</dbReference>
<evidence type="ECO:0000259" key="3">
    <source>
        <dbReference type="Pfam" id="PF01326"/>
    </source>
</evidence>
<feature type="domain" description="Pyruvate phosphate dikinase AMP/ATP-binding" evidence="3">
    <location>
        <begin position="14"/>
        <end position="277"/>
    </location>
</feature>
<organism evidence="4 5">
    <name type="scientific">Aquisalimonas asiatica</name>
    <dbReference type="NCBI Taxonomy" id="406100"/>
    <lineage>
        <taxon>Bacteria</taxon>
        <taxon>Pseudomonadati</taxon>
        <taxon>Pseudomonadota</taxon>
        <taxon>Gammaproteobacteria</taxon>
        <taxon>Chromatiales</taxon>
        <taxon>Ectothiorhodospiraceae</taxon>
        <taxon>Aquisalimonas</taxon>
    </lineage>
</organism>
<feature type="compositionally biased region" description="Low complexity" evidence="1">
    <location>
        <begin position="740"/>
        <end position="751"/>
    </location>
</feature>
<keyword evidence="4" id="KW-0670">Pyruvate</keyword>
<dbReference type="Gene3D" id="3.30.1490.20">
    <property type="entry name" value="ATP-grasp fold, A domain"/>
    <property type="match status" value="1"/>
</dbReference>
<evidence type="ECO:0000256" key="1">
    <source>
        <dbReference type="SAM" id="MobiDB-lite"/>
    </source>
</evidence>
<feature type="region of interest" description="Disordered" evidence="1">
    <location>
        <begin position="726"/>
        <end position="752"/>
    </location>
</feature>
<dbReference type="EMBL" id="FOEG01000001">
    <property type="protein sequence ID" value="SEO48087.1"/>
    <property type="molecule type" value="Genomic_DNA"/>
</dbReference>
<dbReference type="InterPro" id="IPR013815">
    <property type="entry name" value="ATP_grasp_subdomain_1"/>
</dbReference>
<accession>A0A1H8Q2F1</accession>
<dbReference type="InterPro" id="IPR036637">
    <property type="entry name" value="Phosphohistidine_dom_sf"/>
</dbReference>
<dbReference type="GO" id="GO:0005524">
    <property type="term" value="F:ATP binding"/>
    <property type="evidence" value="ECO:0007669"/>
    <property type="project" value="InterPro"/>
</dbReference>
<sequence>MTLLIFPTDGAARDTIGGKAYGLQALQGAGTVPPWFVVPPSALHDCLTSAQQDALDSGDPTAIARALAALRMSDTLQQAVAGALKQVCPGDGTVAVRSSAIDEDGASHSFAGQLESSLYVTPEDVPREIVRVWQSAFGERVMAYRRERGLNGPPQAPAVLIQQMIDADAAGVAFSADVVSGSRSTAVIAATPGTGDALVSGDVNADTYHVDRAGTIIRRAPAAAGGTAAVALRDDQIQAIAALARRCAALDGRPQDVEWAIRNDRLHLLQSRPITTLAGLPDPDGEHAVWDNSNIAESYNGVTTPLTFSFARTVYEAVYREFCHLMRVPSQRVDANQAMFRRMLGLMNGRIYYNLCNWYRLLALLPGFTLNRRFMEQMMGVTERLDDGQTQPQRRENGLARVTDGLRLLRTTAGIAWNFIRLPASIRRFRERLDRALQPPEQPLEQMRPDELVGHYHALEGQLLKRWDAPLVNDFFAMIFHGSLRRLCERWCGDTDGSMANDLLIGEGNMISTEPAHRLRDLATLARGHTRLVEQLRHGSLAAINAAIADAPDFATAYEAYLDRFGDRCLEELKLESPTLRDDPLPLLRTVGELASRQQRPAGDYAGDAIRAATEQQARKALRGRPARRAVFWWVLRNARALVVDRENLRFERTRVFGRVRRIMVEMGRRLHADGVLNQPGDIFHLELDEVLRYPDGSATCTDLQALADARSAAFARFRALPAPPQRFETRGPAPLNVPTGNATADAGATDTDGDLVGQACCPGTVRGRVRVVHDPRDTVLEDGEILVAERTDPGWIMLLSAARGVVIEYGSQLSHAAIVSRELGTPAIVSVPGVTGTLQTGELVEINGGTGTIRRLSNPTREVA</sequence>